<evidence type="ECO:0000313" key="9">
    <source>
        <dbReference type="EMBL" id="MBP3961829.1"/>
    </source>
</evidence>
<feature type="transmembrane region" description="Helical" evidence="8">
    <location>
        <begin position="57"/>
        <end position="76"/>
    </location>
</feature>
<dbReference type="SUPFAM" id="SSF81343">
    <property type="entry name" value="Fumarate reductase respiratory complex transmembrane subunits"/>
    <property type="match status" value="1"/>
</dbReference>
<protein>
    <submittedName>
        <fullName evidence="10">Succinate dehydrogenase cytochrome b558 subunit</fullName>
    </submittedName>
</protein>
<evidence type="ECO:0000256" key="4">
    <source>
        <dbReference type="ARBA" id="ARBA00022723"/>
    </source>
</evidence>
<evidence type="ECO:0000256" key="3">
    <source>
        <dbReference type="ARBA" id="ARBA00022692"/>
    </source>
</evidence>
<comment type="caution">
    <text evidence="10">The sequence shown here is derived from an EMBL/GenBank/DDBJ whole genome shotgun (WGS) entry which is preliminary data.</text>
</comment>
<accession>A0ABS5CDL7</accession>
<dbReference type="Proteomes" id="UP000673394">
    <property type="component" value="Unassembled WGS sequence"/>
</dbReference>
<feature type="transmembrane region" description="Helical" evidence="8">
    <location>
        <begin position="181"/>
        <end position="204"/>
    </location>
</feature>
<dbReference type="Gene3D" id="1.20.1300.10">
    <property type="entry name" value="Fumarate reductase/succinate dehydrogenase, transmembrane subunit"/>
    <property type="match status" value="1"/>
</dbReference>
<dbReference type="RefSeq" id="WP_210655506.1">
    <property type="nucleotide sequence ID" value="NZ_JAGKSP010000001.1"/>
</dbReference>
<dbReference type="PIRSF" id="PIRSF000170">
    <property type="entry name" value="Succ_dh_cyt_b558"/>
    <property type="match status" value="1"/>
</dbReference>
<dbReference type="EMBL" id="JAGKSP010000004">
    <property type="protein sequence ID" value="MBP3963500.1"/>
    <property type="molecule type" value="Genomic_DNA"/>
</dbReference>
<feature type="transmembrane region" description="Helical" evidence="8">
    <location>
        <begin position="12"/>
        <end position="30"/>
    </location>
</feature>
<proteinExistence type="predicted"/>
<dbReference type="InterPro" id="IPR034804">
    <property type="entry name" value="SQR/QFR_C/D"/>
</dbReference>
<evidence type="ECO:0000256" key="5">
    <source>
        <dbReference type="ARBA" id="ARBA00022989"/>
    </source>
</evidence>
<gene>
    <name evidence="9" type="ORF">I8J30_03830</name>
    <name evidence="10" type="ORF">I8J30_12365</name>
</gene>
<dbReference type="NCBIfam" id="TIGR02046">
    <property type="entry name" value="sdhC_b558_fam"/>
    <property type="match status" value="1"/>
</dbReference>
<reference evidence="10 11" key="1">
    <citation type="submission" date="2021-04" db="EMBL/GenBank/DDBJ databases">
        <title>Paenibacillus sp. DLE-14 whole genome sequence.</title>
        <authorList>
            <person name="Ham Y.J."/>
        </authorList>
    </citation>
    <scope>NUCLEOTIDE SEQUENCE [LARGE SCALE GENOMIC DNA]</scope>
    <source>
        <strain evidence="10 11">DLE-14</strain>
    </source>
</reference>
<dbReference type="Pfam" id="PF01127">
    <property type="entry name" value="Sdh_cyt"/>
    <property type="match status" value="1"/>
</dbReference>
<keyword evidence="2" id="KW-0349">Heme</keyword>
<evidence type="ECO:0000256" key="6">
    <source>
        <dbReference type="ARBA" id="ARBA00023004"/>
    </source>
</evidence>
<feature type="transmembrane region" description="Helical" evidence="8">
    <location>
        <begin position="97"/>
        <end position="115"/>
    </location>
</feature>
<dbReference type="CDD" id="cd03497">
    <property type="entry name" value="SQR_TypeB_1_TM"/>
    <property type="match status" value="1"/>
</dbReference>
<dbReference type="EMBL" id="JAGKSP010000001">
    <property type="protein sequence ID" value="MBP3961829.1"/>
    <property type="molecule type" value="Genomic_DNA"/>
</dbReference>
<keyword evidence="6" id="KW-0408">Iron</keyword>
<organism evidence="10 11">
    <name type="scientific">Paenibacillus lignilyticus</name>
    <dbReference type="NCBI Taxonomy" id="1172615"/>
    <lineage>
        <taxon>Bacteria</taxon>
        <taxon>Bacillati</taxon>
        <taxon>Bacillota</taxon>
        <taxon>Bacilli</taxon>
        <taxon>Bacillales</taxon>
        <taxon>Paenibacillaceae</taxon>
        <taxon>Paenibacillus</taxon>
    </lineage>
</organism>
<keyword evidence="5 8" id="KW-1133">Transmembrane helix</keyword>
<evidence type="ECO:0000313" key="10">
    <source>
        <dbReference type="EMBL" id="MBP3963500.1"/>
    </source>
</evidence>
<dbReference type="InterPro" id="IPR011138">
    <property type="entry name" value="Cytochrome_b-558"/>
</dbReference>
<comment type="subcellular location">
    <subcellularLocation>
        <location evidence="1">Membrane</location>
    </subcellularLocation>
</comment>
<name>A0ABS5CDL7_9BACL</name>
<dbReference type="InterPro" id="IPR000701">
    <property type="entry name" value="SuccDH_FuR_B_TM-su"/>
</dbReference>
<evidence type="ECO:0000313" key="11">
    <source>
        <dbReference type="Proteomes" id="UP000673394"/>
    </source>
</evidence>
<evidence type="ECO:0000256" key="8">
    <source>
        <dbReference type="SAM" id="Phobius"/>
    </source>
</evidence>
<feature type="transmembrane region" description="Helical" evidence="8">
    <location>
        <begin position="145"/>
        <end position="169"/>
    </location>
</feature>
<dbReference type="InterPro" id="IPR016002">
    <property type="entry name" value="Succ_DH_cyt_b558_Firmicute"/>
</dbReference>
<keyword evidence="3 8" id="KW-0812">Transmembrane</keyword>
<keyword evidence="4" id="KW-0479">Metal-binding</keyword>
<keyword evidence="11" id="KW-1185">Reference proteome</keyword>
<evidence type="ECO:0000256" key="7">
    <source>
        <dbReference type="ARBA" id="ARBA00023136"/>
    </source>
</evidence>
<sequence length="212" mass="24201">MKGNAYYWRKLHSLFGVIPLGGFILVHVSINFQAFERGPEGFATYVHIINSIPLKPLLEIFGIYLPILFHGVYGLYMAYRSNMNAGQYSYGRNWAFILQRMTGVLTFIFVFWHFYNTRLQIYLGNITHEELGSTMHQIATNPMYFILYVIGVLSAVFHFSNGLWAFMISWGITISPRSQKLSASICMGVFALISLLFILSLVAFTGNEFMSS</sequence>
<evidence type="ECO:0000256" key="1">
    <source>
        <dbReference type="ARBA" id="ARBA00004370"/>
    </source>
</evidence>
<keyword evidence="7 8" id="KW-0472">Membrane</keyword>
<evidence type="ECO:0000256" key="2">
    <source>
        <dbReference type="ARBA" id="ARBA00022617"/>
    </source>
</evidence>